<keyword evidence="4" id="KW-1185">Reference proteome</keyword>
<sequence length="84" mass="8989">MLAECVVREENGGKDNDDDEEYANEYAFINLLSEEGGAAIFVHESLPKPDDSSLHSELDPDCLPSQLPCAPSGSILPALISAAR</sequence>
<dbReference type="InParanoid" id="A0A2K1JQX0"/>
<reference evidence="2 4" key="1">
    <citation type="journal article" date="2008" name="Science">
        <title>The Physcomitrella genome reveals evolutionary insights into the conquest of land by plants.</title>
        <authorList>
            <person name="Rensing S."/>
            <person name="Lang D."/>
            <person name="Zimmer A."/>
            <person name="Terry A."/>
            <person name="Salamov A."/>
            <person name="Shapiro H."/>
            <person name="Nishiyama T."/>
            <person name="Perroud P.-F."/>
            <person name="Lindquist E."/>
            <person name="Kamisugi Y."/>
            <person name="Tanahashi T."/>
            <person name="Sakakibara K."/>
            <person name="Fujita T."/>
            <person name="Oishi K."/>
            <person name="Shin-I T."/>
            <person name="Kuroki Y."/>
            <person name="Toyoda A."/>
            <person name="Suzuki Y."/>
            <person name="Hashimoto A."/>
            <person name="Yamaguchi K."/>
            <person name="Sugano A."/>
            <person name="Kohara Y."/>
            <person name="Fujiyama A."/>
            <person name="Anterola A."/>
            <person name="Aoki S."/>
            <person name="Ashton N."/>
            <person name="Barbazuk W.B."/>
            <person name="Barker E."/>
            <person name="Bennetzen J."/>
            <person name="Bezanilla M."/>
            <person name="Blankenship R."/>
            <person name="Cho S.H."/>
            <person name="Dutcher S."/>
            <person name="Estelle M."/>
            <person name="Fawcett J.A."/>
            <person name="Gundlach H."/>
            <person name="Hanada K."/>
            <person name="Heyl A."/>
            <person name="Hicks K.A."/>
            <person name="Hugh J."/>
            <person name="Lohr M."/>
            <person name="Mayer K."/>
            <person name="Melkozernov A."/>
            <person name="Murata T."/>
            <person name="Nelson D."/>
            <person name="Pils B."/>
            <person name="Prigge M."/>
            <person name="Reiss B."/>
            <person name="Renner T."/>
            <person name="Rombauts S."/>
            <person name="Rushton P."/>
            <person name="Sanderfoot A."/>
            <person name="Schween G."/>
            <person name="Shiu S.-H."/>
            <person name="Stueber K."/>
            <person name="Theodoulou F.L."/>
            <person name="Tu H."/>
            <person name="Van de Peer Y."/>
            <person name="Verrier P.J."/>
            <person name="Waters E."/>
            <person name="Wood A."/>
            <person name="Yang L."/>
            <person name="Cove D."/>
            <person name="Cuming A."/>
            <person name="Hasebe M."/>
            <person name="Lucas S."/>
            <person name="Mishler D.B."/>
            <person name="Reski R."/>
            <person name="Grigoriev I."/>
            <person name="Quatrano R.S."/>
            <person name="Boore J.L."/>
        </authorList>
    </citation>
    <scope>NUCLEOTIDE SEQUENCE [LARGE SCALE GENOMIC DNA]</scope>
    <source>
        <strain evidence="3 4">cv. Gransden 2004</strain>
    </source>
</reference>
<feature type="compositionally biased region" description="Basic and acidic residues" evidence="1">
    <location>
        <begin position="1"/>
        <end position="15"/>
    </location>
</feature>
<dbReference type="Gramene" id="Pp3c12_15030V3.1">
    <property type="protein sequence ID" value="PAC:32975097.CDS.1"/>
    <property type="gene ID" value="Pp3c12_15030"/>
</dbReference>
<evidence type="ECO:0000256" key="1">
    <source>
        <dbReference type="SAM" id="MobiDB-lite"/>
    </source>
</evidence>
<dbReference type="EMBL" id="ABEU02000012">
    <property type="protein sequence ID" value="PNR43931.1"/>
    <property type="molecule type" value="Genomic_DNA"/>
</dbReference>
<dbReference type="Proteomes" id="UP000006727">
    <property type="component" value="Chromosome 12"/>
</dbReference>
<proteinExistence type="predicted"/>
<reference evidence="3" key="3">
    <citation type="submission" date="2020-12" db="UniProtKB">
        <authorList>
            <consortium name="EnsemblPlants"/>
        </authorList>
    </citation>
    <scope>IDENTIFICATION</scope>
</reference>
<feature type="region of interest" description="Disordered" evidence="1">
    <location>
        <begin position="1"/>
        <end position="20"/>
    </location>
</feature>
<accession>A0A2K1JQX0</accession>
<gene>
    <name evidence="2" type="ORF">PHYPA_016314</name>
</gene>
<name>A0A2K1JQX0_PHYPA</name>
<evidence type="ECO:0000313" key="3">
    <source>
        <dbReference type="EnsemblPlants" id="PAC:32975097.CDS.1"/>
    </source>
</evidence>
<evidence type="ECO:0000313" key="4">
    <source>
        <dbReference type="Proteomes" id="UP000006727"/>
    </source>
</evidence>
<evidence type="ECO:0000313" key="2">
    <source>
        <dbReference type="EMBL" id="PNR43931.1"/>
    </source>
</evidence>
<protein>
    <submittedName>
        <fullName evidence="2 3">Uncharacterized protein</fullName>
    </submittedName>
</protein>
<reference evidence="2 4" key="2">
    <citation type="journal article" date="2018" name="Plant J.">
        <title>The Physcomitrella patens chromosome-scale assembly reveals moss genome structure and evolution.</title>
        <authorList>
            <person name="Lang D."/>
            <person name="Ullrich K.K."/>
            <person name="Murat F."/>
            <person name="Fuchs J."/>
            <person name="Jenkins J."/>
            <person name="Haas F.B."/>
            <person name="Piednoel M."/>
            <person name="Gundlach H."/>
            <person name="Van Bel M."/>
            <person name="Meyberg R."/>
            <person name="Vives C."/>
            <person name="Morata J."/>
            <person name="Symeonidi A."/>
            <person name="Hiss M."/>
            <person name="Muchero W."/>
            <person name="Kamisugi Y."/>
            <person name="Saleh O."/>
            <person name="Blanc G."/>
            <person name="Decker E.L."/>
            <person name="van Gessel N."/>
            <person name="Grimwood J."/>
            <person name="Hayes R.D."/>
            <person name="Graham S.W."/>
            <person name="Gunter L.E."/>
            <person name="McDaniel S.F."/>
            <person name="Hoernstein S.N.W."/>
            <person name="Larsson A."/>
            <person name="Li F.W."/>
            <person name="Perroud P.F."/>
            <person name="Phillips J."/>
            <person name="Ranjan P."/>
            <person name="Rokshar D.S."/>
            <person name="Rothfels C.J."/>
            <person name="Schneider L."/>
            <person name="Shu S."/>
            <person name="Stevenson D.W."/>
            <person name="Thummler F."/>
            <person name="Tillich M."/>
            <person name="Villarreal Aguilar J.C."/>
            <person name="Widiez T."/>
            <person name="Wong G.K."/>
            <person name="Wymore A."/>
            <person name="Zhang Y."/>
            <person name="Zimmer A.D."/>
            <person name="Quatrano R.S."/>
            <person name="Mayer K.F.X."/>
            <person name="Goodstein D."/>
            <person name="Casacuberta J.M."/>
            <person name="Vandepoele K."/>
            <person name="Reski R."/>
            <person name="Cuming A.C."/>
            <person name="Tuskan G.A."/>
            <person name="Maumus F."/>
            <person name="Salse J."/>
            <person name="Schmutz J."/>
            <person name="Rensing S.A."/>
        </authorList>
    </citation>
    <scope>NUCLEOTIDE SEQUENCE [LARGE SCALE GENOMIC DNA]</scope>
    <source>
        <strain evidence="3 4">cv. Gransden 2004</strain>
    </source>
</reference>
<dbReference type="EnsemblPlants" id="Pp3c12_15030V3.1">
    <property type="protein sequence ID" value="PAC:32975097.CDS.1"/>
    <property type="gene ID" value="Pp3c12_15030"/>
</dbReference>
<organism evidence="2">
    <name type="scientific">Physcomitrium patens</name>
    <name type="common">Spreading-leaved earth moss</name>
    <name type="synonym">Physcomitrella patens</name>
    <dbReference type="NCBI Taxonomy" id="3218"/>
    <lineage>
        <taxon>Eukaryota</taxon>
        <taxon>Viridiplantae</taxon>
        <taxon>Streptophyta</taxon>
        <taxon>Embryophyta</taxon>
        <taxon>Bryophyta</taxon>
        <taxon>Bryophytina</taxon>
        <taxon>Bryopsida</taxon>
        <taxon>Funariidae</taxon>
        <taxon>Funariales</taxon>
        <taxon>Funariaceae</taxon>
        <taxon>Physcomitrium</taxon>
    </lineage>
</organism>
<dbReference type="AlphaFoldDB" id="A0A2K1JQX0"/>